<dbReference type="WBParaSite" id="TMUE_2000007819.1">
    <property type="protein sequence ID" value="TMUE_2000007819.1"/>
    <property type="gene ID" value="WBGene00300014"/>
</dbReference>
<dbReference type="PANTHER" id="PTHR38681:SF1">
    <property type="entry name" value="RETROVIRUS-RELATED POL POLYPROTEIN FROM TRANSPOSON 412-LIKE PROTEIN"/>
    <property type="match status" value="1"/>
</dbReference>
<organism evidence="2 3">
    <name type="scientific">Trichuris muris</name>
    <name type="common">Mouse whipworm</name>
    <dbReference type="NCBI Taxonomy" id="70415"/>
    <lineage>
        <taxon>Eukaryota</taxon>
        <taxon>Metazoa</taxon>
        <taxon>Ecdysozoa</taxon>
        <taxon>Nematoda</taxon>
        <taxon>Enoplea</taxon>
        <taxon>Dorylaimia</taxon>
        <taxon>Trichinellida</taxon>
        <taxon>Trichuridae</taxon>
        <taxon>Trichuris</taxon>
    </lineage>
</organism>
<keyword evidence="2" id="KW-1185">Reference proteome</keyword>
<evidence type="ECO:0000313" key="3">
    <source>
        <dbReference type="WBParaSite" id="TMUE_2000007819.1"/>
    </source>
</evidence>
<dbReference type="Gene3D" id="3.30.420.10">
    <property type="entry name" value="Ribonuclease H-like superfamily/Ribonuclease H"/>
    <property type="match status" value="1"/>
</dbReference>
<evidence type="ECO:0000313" key="2">
    <source>
        <dbReference type="Proteomes" id="UP000046395"/>
    </source>
</evidence>
<dbReference type="Gene3D" id="1.10.340.70">
    <property type="match status" value="1"/>
</dbReference>
<dbReference type="GO" id="GO:0003676">
    <property type="term" value="F:nucleic acid binding"/>
    <property type="evidence" value="ECO:0007669"/>
    <property type="project" value="InterPro"/>
</dbReference>
<dbReference type="STRING" id="70415.A0A5S6QKW5"/>
<sequence>MGKRLQVRAQSPKEKLSAKQSEWPAYYRELLAIYEAVQHFRHILETQPCTSQENDPELHDLLGQGSSLQLRQIGVPGMDIRLYWETSTARPRPFLTTPLRRQAFDSLHGLSHPGTKASSRLVSQRFVWPRMKKDCRTWACSCQQCQRAKVTPLPTSWLQQDTSQRRQRFQHVRIDIIGPLPPVGPYRYLPMAIDWFSRWPEAWPLKHITAEDIAQAFMTCWVSRFGSPARITTDQGRHFEADLFRRLAKFCGIHRSRTTSWHPVSNGMVERFHRQFKAIVMCYPGASWVQALPLVLLGIRSAYSEHLKACAAELVYGEPLQLPGELISSDRGTSKREDPTDVVARLQQQLRRLQPVPASRHSPTTTFVFMDLSTCSHVFISEGVDQNALQPPYSGPHIVVERDAKIYTQTNGLLV</sequence>
<dbReference type="AlphaFoldDB" id="A0A5S6QKW5"/>
<dbReference type="SUPFAM" id="SSF53098">
    <property type="entry name" value="Ribonuclease H-like"/>
    <property type="match status" value="1"/>
</dbReference>
<protein>
    <submittedName>
        <fullName evidence="3">Integrase catalytic domain-containing protein</fullName>
    </submittedName>
</protein>
<name>A0A5S6QKW5_TRIMR</name>
<accession>A0A5S6QKW5</accession>
<dbReference type="GO" id="GO:0015074">
    <property type="term" value="P:DNA integration"/>
    <property type="evidence" value="ECO:0007669"/>
    <property type="project" value="InterPro"/>
</dbReference>
<reference evidence="3" key="1">
    <citation type="submission" date="2019-12" db="UniProtKB">
        <authorList>
            <consortium name="WormBaseParasite"/>
        </authorList>
    </citation>
    <scope>IDENTIFICATION</scope>
</reference>
<dbReference type="PROSITE" id="PS50994">
    <property type="entry name" value="INTEGRASE"/>
    <property type="match status" value="1"/>
</dbReference>
<dbReference type="FunFam" id="3.30.420.10:FF:000032">
    <property type="entry name" value="Retrovirus-related Pol polyprotein from transposon 297-like Protein"/>
    <property type="match status" value="1"/>
</dbReference>
<dbReference type="InterPro" id="IPR036397">
    <property type="entry name" value="RNaseH_sf"/>
</dbReference>
<feature type="domain" description="Integrase catalytic" evidence="1">
    <location>
        <begin position="150"/>
        <end position="331"/>
    </location>
</feature>
<dbReference type="InterPro" id="IPR041588">
    <property type="entry name" value="Integrase_H2C2"/>
</dbReference>
<dbReference type="InterPro" id="IPR012337">
    <property type="entry name" value="RNaseH-like_sf"/>
</dbReference>
<proteinExistence type="predicted"/>
<dbReference type="Pfam" id="PF00665">
    <property type="entry name" value="rve"/>
    <property type="match status" value="1"/>
</dbReference>
<dbReference type="Pfam" id="PF17921">
    <property type="entry name" value="Integrase_H2C2"/>
    <property type="match status" value="1"/>
</dbReference>
<dbReference type="InterPro" id="IPR001584">
    <property type="entry name" value="Integrase_cat-core"/>
</dbReference>
<dbReference type="PANTHER" id="PTHR38681">
    <property type="entry name" value="RETROVIRUS-RELATED POL POLYPROTEIN FROM TRANSPOSON 412-LIKE PROTEIN-RELATED"/>
    <property type="match status" value="1"/>
</dbReference>
<dbReference type="Proteomes" id="UP000046395">
    <property type="component" value="Unassembled WGS sequence"/>
</dbReference>
<evidence type="ECO:0000259" key="1">
    <source>
        <dbReference type="PROSITE" id="PS50994"/>
    </source>
</evidence>